<dbReference type="EMBL" id="JAIFTL010000463">
    <property type="protein sequence ID" value="KAG9319409.1"/>
    <property type="molecule type" value="Genomic_DNA"/>
</dbReference>
<feature type="region of interest" description="Disordered" evidence="2">
    <location>
        <begin position="279"/>
        <end position="314"/>
    </location>
</feature>
<feature type="compositionally biased region" description="Low complexity" evidence="2">
    <location>
        <begin position="986"/>
        <end position="999"/>
    </location>
</feature>
<feature type="coiled-coil region" evidence="1">
    <location>
        <begin position="767"/>
        <end position="811"/>
    </location>
</feature>
<feature type="compositionally biased region" description="Low complexity" evidence="2">
    <location>
        <begin position="855"/>
        <end position="864"/>
    </location>
</feature>
<evidence type="ECO:0000313" key="4">
    <source>
        <dbReference type="Proteomes" id="UP000717515"/>
    </source>
</evidence>
<feature type="region of interest" description="Disordered" evidence="2">
    <location>
        <begin position="348"/>
        <end position="386"/>
    </location>
</feature>
<evidence type="ECO:0000256" key="2">
    <source>
        <dbReference type="SAM" id="MobiDB-lite"/>
    </source>
</evidence>
<accession>A0A9P7ZZ10</accession>
<name>A0A9P7ZZ10_MORAP</name>
<feature type="coiled-coil region" evidence="1">
    <location>
        <begin position="496"/>
        <end position="523"/>
    </location>
</feature>
<feature type="region of interest" description="Disordered" evidence="2">
    <location>
        <begin position="1"/>
        <end position="28"/>
    </location>
</feature>
<feature type="region of interest" description="Disordered" evidence="2">
    <location>
        <begin position="824"/>
        <end position="875"/>
    </location>
</feature>
<protein>
    <submittedName>
        <fullName evidence="3">Uncharacterized protein</fullName>
    </submittedName>
</protein>
<gene>
    <name evidence="3" type="ORF">KVV02_006116</name>
</gene>
<comment type="caution">
    <text evidence="3">The sequence shown here is derived from an EMBL/GenBank/DDBJ whole genome shotgun (WGS) entry which is preliminary data.</text>
</comment>
<evidence type="ECO:0000256" key="1">
    <source>
        <dbReference type="SAM" id="Coils"/>
    </source>
</evidence>
<reference evidence="3" key="1">
    <citation type="submission" date="2021-07" db="EMBL/GenBank/DDBJ databases">
        <title>Draft genome of Mortierella alpina, strain LL118, isolated from an aspen leaf litter sample.</title>
        <authorList>
            <person name="Yang S."/>
            <person name="Vinatzer B.A."/>
        </authorList>
    </citation>
    <scope>NUCLEOTIDE SEQUENCE</scope>
    <source>
        <strain evidence="3">LL118</strain>
    </source>
</reference>
<feature type="coiled-coil region" evidence="1">
    <location>
        <begin position="387"/>
        <end position="452"/>
    </location>
</feature>
<dbReference type="AlphaFoldDB" id="A0A9P7ZZ10"/>
<feature type="compositionally biased region" description="Low complexity" evidence="2">
    <location>
        <begin position="19"/>
        <end position="28"/>
    </location>
</feature>
<organism evidence="3 4">
    <name type="scientific">Mortierella alpina</name>
    <name type="common">Oleaginous fungus</name>
    <name type="synonym">Mortierella renispora</name>
    <dbReference type="NCBI Taxonomy" id="64518"/>
    <lineage>
        <taxon>Eukaryota</taxon>
        <taxon>Fungi</taxon>
        <taxon>Fungi incertae sedis</taxon>
        <taxon>Mucoromycota</taxon>
        <taxon>Mortierellomycotina</taxon>
        <taxon>Mortierellomycetes</taxon>
        <taxon>Mortierellales</taxon>
        <taxon>Mortierellaceae</taxon>
        <taxon>Mortierella</taxon>
    </lineage>
</organism>
<feature type="compositionally biased region" description="Low complexity" evidence="2">
    <location>
        <begin position="288"/>
        <end position="313"/>
    </location>
</feature>
<sequence length="1033" mass="113666">MAQAKLQRVSLQHAPGTPPSRSMSFSSLSSASFSARPRRININLPKQSATAALFICPSTGDSTLAHDTVCKERARYAELVSRNATSEALLKMPNVTTKPRSVEDIPELALATSWSSSSVACKMPSVHPPRHTNHRAIMGSLDHSPSSPPGFASQRPALDRKRSSQHSPSGLCKSSSTNQDIQPANKRSSSMNPLAPTFTPTMPQKSTLSDCATTSECDSEDAQSYRAGSRPSLSRNGTVDSRDALINGLGISSPQPCEQQPTGLGISSSASTALHQNRAAFAESSPKTANSTSTMITSSASTASTSAGAATTANEFDPEEFQKALMRHISDKLETGLDRHLSQFAPTLGTSADDMSGHSKVHNASSSEVLSSSSTLTTASSPEESTITHLKNLLRHSNTELDRLKEKNDLLLDTNHRLERKQLEAAHQVARLQDFEKHHQFLVARVKELETNGVMSASVDHMLETASMNGQRHHTRHGNSVMSNSSGSPIQQHLQIQTLQRELETLSKERDALKIRSWELEKRPFTQQQPQQSVRTAHFVDLENERNRLLEELSLKTVATEDLYSKNEALSVRAKEYEKRVWELETQVAKLEASSAVAAQLRSELMEWETRATSSEAMIIQLQAMEGGQVALVKSFQDRISELETTNAEINHANRSLSEKLNISNNQHALLTKEFESFRSKDKDDRRLEFLATRNRELEGLLAEQAKIQPDYKEEYDRVSSELEKVRIRLPQLEGQAKQVALLRSKTLQLEKQIKTMESLEPRLEEMQQLHERNLFLEGELGELEQLRAKEMELELELEESKVKLQQLEATQKGRMQSFSGLKQLQNVQQQHTRANGRARSGSVAQSGPPPFIRQHLQQPQQQHHQVREDNESEVASPIAGVKEIGMMIHTASDITVSQHGRMVGSVDANPSSPHSPRCEFPAAMANASSTSTTVWPSGRSSMSMSSHSLQRMSTSSSVSSSSSTVVSSSSAVHSSGNQLLKSLRVSAPVSPLESSSSADESDREETKHEEAMAMTEEPMSLDTTNAPIGLLA</sequence>
<feature type="compositionally biased region" description="Polar residues" evidence="2">
    <location>
        <begin position="165"/>
        <end position="216"/>
    </location>
</feature>
<feature type="region of interest" description="Disordered" evidence="2">
    <location>
        <begin position="120"/>
        <end position="240"/>
    </location>
</feature>
<dbReference type="Proteomes" id="UP000717515">
    <property type="component" value="Unassembled WGS sequence"/>
</dbReference>
<feature type="region of interest" description="Disordered" evidence="2">
    <location>
        <begin position="984"/>
        <end position="1033"/>
    </location>
</feature>
<proteinExistence type="predicted"/>
<evidence type="ECO:0000313" key="3">
    <source>
        <dbReference type="EMBL" id="KAG9319409.1"/>
    </source>
</evidence>
<keyword evidence="1" id="KW-0175">Coiled coil</keyword>
<feature type="compositionally biased region" description="Polar residues" evidence="2">
    <location>
        <begin position="824"/>
        <end position="834"/>
    </location>
</feature>
<feature type="region of interest" description="Disordered" evidence="2">
    <location>
        <begin position="931"/>
        <end position="964"/>
    </location>
</feature>
<feature type="coiled-coil region" evidence="1">
    <location>
        <begin position="567"/>
        <end position="660"/>
    </location>
</feature>
<feature type="compositionally biased region" description="Low complexity" evidence="2">
    <location>
        <begin position="364"/>
        <end position="385"/>
    </location>
</feature>